<keyword evidence="2" id="KW-1185">Reference proteome</keyword>
<gene>
    <name evidence="1" type="ORF">SAMN05660859_0141</name>
</gene>
<evidence type="ECO:0000313" key="1">
    <source>
        <dbReference type="EMBL" id="SCW95892.1"/>
    </source>
</evidence>
<evidence type="ECO:0000313" key="2">
    <source>
        <dbReference type="Proteomes" id="UP000198889"/>
    </source>
</evidence>
<proteinExistence type="predicted"/>
<organism evidence="1 2">
    <name type="scientific">Ancylobacter rudongensis</name>
    <dbReference type="NCBI Taxonomy" id="177413"/>
    <lineage>
        <taxon>Bacteria</taxon>
        <taxon>Pseudomonadati</taxon>
        <taxon>Pseudomonadota</taxon>
        <taxon>Alphaproteobacteria</taxon>
        <taxon>Hyphomicrobiales</taxon>
        <taxon>Xanthobacteraceae</taxon>
        <taxon>Ancylobacter</taxon>
    </lineage>
</organism>
<dbReference type="RefSeq" id="WP_162841857.1">
    <property type="nucleotide sequence ID" value="NZ_FMTP01000010.1"/>
</dbReference>
<name>A0A1G4UQI5_9HYPH</name>
<dbReference type="AlphaFoldDB" id="A0A1G4UQI5"/>
<sequence length="47" mass="5735">MRRRPRRWFTNLFFHDWSAEPPVDQVIDLLKDIRILLLLILIFGVIT</sequence>
<dbReference type="EMBL" id="FMTP01000010">
    <property type="protein sequence ID" value="SCW95892.1"/>
    <property type="molecule type" value="Genomic_DNA"/>
</dbReference>
<accession>A0A1G4UQI5</accession>
<protein>
    <submittedName>
        <fullName evidence="1">Uncharacterized protein</fullName>
    </submittedName>
</protein>
<dbReference type="STRING" id="177413.SAMN05660859_0141"/>
<dbReference type="Proteomes" id="UP000198889">
    <property type="component" value="Unassembled WGS sequence"/>
</dbReference>
<reference evidence="2" key="1">
    <citation type="submission" date="2016-10" db="EMBL/GenBank/DDBJ databases">
        <authorList>
            <person name="Varghese N."/>
            <person name="Submissions S."/>
        </authorList>
    </citation>
    <scope>NUCLEOTIDE SEQUENCE [LARGE SCALE GENOMIC DNA]</scope>
    <source>
        <strain evidence="2">CGMCC 1.1761</strain>
    </source>
</reference>